<accession>W6PX45</accession>
<evidence type="ECO:0000313" key="1">
    <source>
        <dbReference type="EMBL" id="CDM28783.1"/>
    </source>
</evidence>
<dbReference type="EMBL" id="HG792015">
    <property type="protein sequence ID" value="CDM28783.1"/>
    <property type="molecule type" value="Genomic_DNA"/>
</dbReference>
<organism evidence="1 2">
    <name type="scientific">Penicillium roqueforti (strain FM164)</name>
    <dbReference type="NCBI Taxonomy" id="1365484"/>
    <lineage>
        <taxon>Eukaryota</taxon>
        <taxon>Fungi</taxon>
        <taxon>Dikarya</taxon>
        <taxon>Ascomycota</taxon>
        <taxon>Pezizomycotina</taxon>
        <taxon>Eurotiomycetes</taxon>
        <taxon>Eurotiomycetidae</taxon>
        <taxon>Eurotiales</taxon>
        <taxon>Aspergillaceae</taxon>
        <taxon>Penicillium</taxon>
    </lineage>
</organism>
<reference evidence="1" key="1">
    <citation type="journal article" date="2014" name="Nat. Commun.">
        <title>Multiple recent horizontal transfers of a large genomic region in cheese making fungi.</title>
        <authorList>
            <person name="Cheeseman K."/>
            <person name="Ropars J."/>
            <person name="Renault P."/>
            <person name="Dupont J."/>
            <person name="Gouzy J."/>
            <person name="Branca A."/>
            <person name="Abraham A.L."/>
            <person name="Ceppi M."/>
            <person name="Conseiller E."/>
            <person name="Debuchy R."/>
            <person name="Malagnac F."/>
            <person name="Goarin A."/>
            <person name="Silar P."/>
            <person name="Lacoste S."/>
            <person name="Sallet E."/>
            <person name="Bensimon A."/>
            <person name="Giraud T."/>
            <person name="Brygoo Y."/>
        </authorList>
    </citation>
    <scope>NUCLEOTIDE SEQUENCE [LARGE SCALE GENOMIC DNA]</scope>
    <source>
        <strain evidence="1">FM164</strain>
    </source>
</reference>
<sequence length="87" mass="9950">MSVPAVTEPALNESDLTWQTKTMLFRACGPVFVHSICFLRRGRQGVRLILASWLFLGTTHIYLKSSGYRRKSVISPLRTAYSIFFRP</sequence>
<name>W6PX45_PENRF</name>
<gene>
    <name evidence="1" type="ORF">PROQFM164_S01g002594</name>
</gene>
<evidence type="ECO:0000313" key="2">
    <source>
        <dbReference type="Proteomes" id="UP000030686"/>
    </source>
</evidence>
<dbReference type="AlphaFoldDB" id="W6PX45"/>
<keyword evidence="2" id="KW-1185">Reference proteome</keyword>
<dbReference type="Proteomes" id="UP000030686">
    <property type="component" value="Unassembled WGS sequence"/>
</dbReference>
<proteinExistence type="predicted"/>
<protein>
    <submittedName>
        <fullName evidence="1">Genomic scaffold, ProqFM164S01</fullName>
    </submittedName>
</protein>